<comment type="caution">
    <text evidence="4">The sequence shown here is derived from an EMBL/GenBank/DDBJ whole genome shotgun (WGS) entry which is preliminary data.</text>
</comment>
<dbReference type="Pfam" id="PF13439">
    <property type="entry name" value="Glyco_transf_4"/>
    <property type="match status" value="1"/>
</dbReference>
<proteinExistence type="predicted"/>
<dbReference type="EMBL" id="DTBP01000017">
    <property type="protein sequence ID" value="HGQ73933.1"/>
    <property type="molecule type" value="Genomic_DNA"/>
</dbReference>
<dbReference type="PANTHER" id="PTHR46401">
    <property type="entry name" value="GLYCOSYLTRANSFERASE WBBK-RELATED"/>
    <property type="match status" value="1"/>
</dbReference>
<dbReference type="SUPFAM" id="SSF53756">
    <property type="entry name" value="UDP-Glycosyltransferase/glycogen phosphorylase"/>
    <property type="match status" value="1"/>
</dbReference>
<feature type="domain" description="Glycosyl transferase family 1" evidence="2">
    <location>
        <begin position="221"/>
        <end position="378"/>
    </location>
</feature>
<organism evidence="4">
    <name type="scientific">Staphylothermus marinus</name>
    <dbReference type="NCBI Taxonomy" id="2280"/>
    <lineage>
        <taxon>Archaea</taxon>
        <taxon>Thermoproteota</taxon>
        <taxon>Thermoprotei</taxon>
        <taxon>Desulfurococcales</taxon>
        <taxon>Desulfurococcaceae</taxon>
        <taxon>Staphylothermus</taxon>
    </lineage>
</organism>
<dbReference type="Pfam" id="PF00534">
    <property type="entry name" value="Glycos_transf_1"/>
    <property type="match status" value="1"/>
</dbReference>
<protein>
    <submittedName>
        <fullName evidence="4">Glycosyltransferase family 1 protein</fullName>
    </submittedName>
</protein>
<dbReference type="InterPro" id="IPR001296">
    <property type="entry name" value="Glyco_trans_1"/>
</dbReference>
<dbReference type="PANTHER" id="PTHR46401:SF2">
    <property type="entry name" value="GLYCOSYLTRANSFERASE WBBK-RELATED"/>
    <property type="match status" value="1"/>
</dbReference>
<accession>A0A7C4NQW3</accession>
<reference evidence="4" key="1">
    <citation type="journal article" date="2020" name="mSystems">
        <title>Genome- and Community-Level Interaction Insights into Carbon Utilization and Element Cycling Functions of Hydrothermarchaeota in Hydrothermal Sediment.</title>
        <authorList>
            <person name="Zhou Z."/>
            <person name="Liu Y."/>
            <person name="Xu W."/>
            <person name="Pan J."/>
            <person name="Luo Z.H."/>
            <person name="Li M."/>
        </authorList>
    </citation>
    <scope>NUCLEOTIDE SEQUENCE [LARGE SCALE GENOMIC DNA]</scope>
    <source>
        <strain evidence="4">SpSt-648</strain>
    </source>
</reference>
<dbReference type="GO" id="GO:0016757">
    <property type="term" value="F:glycosyltransferase activity"/>
    <property type="evidence" value="ECO:0007669"/>
    <property type="project" value="InterPro"/>
</dbReference>
<evidence type="ECO:0000313" key="4">
    <source>
        <dbReference type="EMBL" id="HGQ73933.1"/>
    </source>
</evidence>
<dbReference type="CDD" id="cd03801">
    <property type="entry name" value="GT4_PimA-like"/>
    <property type="match status" value="1"/>
</dbReference>
<evidence type="ECO:0000259" key="3">
    <source>
        <dbReference type="Pfam" id="PF13439"/>
    </source>
</evidence>
<dbReference type="InterPro" id="IPR028098">
    <property type="entry name" value="Glyco_trans_4-like_N"/>
</dbReference>
<gene>
    <name evidence="4" type="ORF">ENU20_02515</name>
</gene>
<name>A0A7C4NQW3_STAMA</name>
<feature type="domain" description="Glycosyltransferase subfamily 4-like N-terminal" evidence="3">
    <location>
        <begin position="13"/>
        <end position="208"/>
    </location>
</feature>
<dbReference type="Gene3D" id="3.40.50.2000">
    <property type="entry name" value="Glycogen Phosphorylase B"/>
    <property type="match status" value="2"/>
</dbReference>
<dbReference type="AlphaFoldDB" id="A0A7C4NQW3"/>
<sequence>MKIAILHTALGRFGGAERLCTFHAIHMSRMGFNVDLFYYGDIPNHMMKMLIDNEVNVLKLAPSISNFRVETNRIIELIRVLDKYDIILIHHHIDPLLKFSISLRYSNKTVWYCGEPLRTIWEDKVSGLSYLLNRSIAVKTASTIYGELFSRFLNKFFRLIANATRIMDYISTRRLKLVITNSEFTKEIVRNVYKLENVEVVHPGIEPELFKNFVKNSGGEQPSKSRIGISVGALLPFKNHKTLIKALRKVLPKHSDASFYIIGDGPLREELIKISSDLKNLRIINGLNDDGLAQYYAKTRFLVHVAIVEMFGLVPLEAAVFGKPSIVSKYGGMVEFIKNGENGFVVNPLNADEIANAIEELLINDHLVEKMGSKARERVYNGFTAEESTRKLTKIVMEVFS</sequence>
<evidence type="ECO:0000256" key="1">
    <source>
        <dbReference type="ARBA" id="ARBA00022679"/>
    </source>
</evidence>
<keyword evidence="1 4" id="KW-0808">Transferase</keyword>
<evidence type="ECO:0000259" key="2">
    <source>
        <dbReference type="Pfam" id="PF00534"/>
    </source>
</evidence>